<keyword evidence="2" id="KW-1185">Reference proteome</keyword>
<comment type="caution">
    <text evidence="1">The sequence shown here is derived from an EMBL/GenBank/DDBJ whole genome shotgun (WGS) entry which is preliminary data.</text>
</comment>
<evidence type="ECO:0000313" key="1">
    <source>
        <dbReference type="EMBL" id="MET3582738.1"/>
    </source>
</evidence>
<accession>A0ABV2GWT1</accession>
<dbReference type="RefSeq" id="WP_263805008.1">
    <property type="nucleotide sequence ID" value="NZ_JBEPMC010000013.1"/>
</dbReference>
<sequence length="97" mass="10881">MASWRRRKKHIAERPFTVLLAADDTAAEIMKCQVVKDLVHGARKSSLNLQAATATDFRQRLSRVAVGSTVEMRILPDLTKARCCERWGGPLSKLECN</sequence>
<reference evidence="1 2" key="1">
    <citation type="submission" date="2024-06" db="EMBL/GenBank/DDBJ databases">
        <title>Genomic Encyclopedia of Type Strains, Phase IV (KMG-IV): sequencing the most valuable type-strain genomes for metagenomic binning, comparative biology and taxonomic classification.</title>
        <authorList>
            <person name="Goeker M."/>
        </authorList>
    </citation>
    <scope>NUCLEOTIDE SEQUENCE [LARGE SCALE GENOMIC DNA]</scope>
    <source>
        <strain evidence="1 2">DSM 100022</strain>
    </source>
</reference>
<protein>
    <submittedName>
        <fullName evidence="1">Uncharacterized protein</fullName>
    </submittedName>
</protein>
<evidence type="ECO:0000313" key="2">
    <source>
        <dbReference type="Proteomes" id="UP001549204"/>
    </source>
</evidence>
<dbReference type="Proteomes" id="UP001549204">
    <property type="component" value="Unassembled WGS sequence"/>
</dbReference>
<organism evidence="1 2">
    <name type="scientific">Mesorhizobium robiniae</name>
    <dbReference type="NCBI Taxonomy" id="559315"/>
    <lineage>
        <taxon>Bacteria</taxon>
        <taxon>Pseudomonadati</taxon>
        <taxon>Pseudomonadota</taxon>
        <taxon>Alphaproteobacteria</taxon>
        <taxon>Hyphomicrobiales</taxon>
        <taxon>Phyllobacteriaceae</taxon>
        <taxon>Mesorhizobium</taxon>
    </lineage>
</organism>
<gene>
    <name evidence="1" type="ORF">ABID19_005800</name>
</gene>
<proteinExistence type="predicted"/>
<name>A0ABV2GWT1_9HYPH</name>
<dbReference type="EMBL" id="JBEPMC010000013">
    <property type="protein sequence ID" value="MET3582738.1"/>
    <property type="molecule type" value="Genomic_DNA"/>
</dbReference>